<dbReference type="EMBL" id="BMJS01000069">
    <property type="protein sequence ID" value="GGG08394.1"/>
    <property type="molecule type" value="Genomic_DNA"/>
</dbReference>
<evidence type="ECO:0000313" key="2">
    <source>
        <dbReference type="Proteomes" id="UP000636949"/>
    </source>
</evidence>
<sequence>MIAKDDKKKNILIVDSGSLKNPKNIKNKVNIKQEDVAAYASTWIGTKEKYKLTIVLSHPDIDHTNLVYRLLLTTLTKGIGKKGAFQEISIIIGNQYSIEQYIKSSETIPDTRISTIKTYVKKQKEITKTYDFGDSTLVVLNNEDLTNNNDTNRNSLLVYLESRQNIKFLFTGDATKKTFLCNKKNFIKYTQNVDVLLASHHGSDTEGSNEKDIIENRIKPKYVIFSAPRYSTHRHPAYSTIDNYTLHTLRNNIKKPNHFIFVDRIIDSTEKSKFNFERNGQYMRVCKTYRTSETQKGDMIQTLYETNLPIYHTGSHGTIIFTTESTRNALQINSYDYESKTTKLVDNKALNPTSYQEIIVSVDNFLAF</sequence>
<dbReference type="AlphaFoldDB" id="A0A8J2Z750"/>
<name>A0A8J2Z750_9GAMM</name>
<proteinExistence type="predicted"/>
<dbReference type="SUPFAM" id="SSF56281">
    <property type="entry name" value="Metallo-hydrolase/oxidoreductase"/>
    <property type="match status" value="1"/>
</dbReference>
<organism evidence="1 2">
    <name type="scientific">Cysteiniphilum litorale</name>
    <dbReference type="NCBI Taxonomy" id="2056700"/>
    <lineage>
        <taxon>Bacteria</taxon>
        <taxon>Pseudomonadati</taxon>
        <taxon>Pseudomonadota</taxon>
        <taxon>Gammaproteobacteria</taxon>
        <taxon>Thiotrichales</taxon>
        <taxon>Fastidiosibacteraceae</taxon>
        <taxon>Cysteiniphilum</taxon>
    </lineage>
</organism>
<evidence type="ECO:0008006" key="3">
    <source>
        <dbReference type="Google" id="ProtNLM"/>
    </source>
</evidence>
<dbReference type="PANTHER" id="PTHR30619:SF1">
    <property type="entry name" value="RECOMBINATION PROTEIN 2"/>
    <property type="match status" value="1"/>
</dbReference>
<evidence type="ECO:0000313" key="1">
    <source>
        <dbReference type="EMBL" id="GGG08394.1"/>
    </source>
</evidence>
<dbReference type="Proteomes" id="UP000636949">
    <property type="component" value="Unassembled WGS sequence"/>
</dbReference>
<accession>A0A8J2Z750</accession>
<reference evidence="1" key="2">
    <citation type="submission" date="2020-09" db="EMBL/GenBank/DDBJ databases">
        <authorList>
            <person name="Sun Q."/>
            <person name="Zhou Y."/>
        </authorList>
    </citation>
    <scope>NUCLEOTIDE SEQUENCE</scope>
    <source>
        <strain evidence="1">CGMCC 1.15758</strain>
    </source>
</reference>
<dbReference type="PANTHER" id="PTHR30619">
    <property type="entry name" value="DNA INTERNALIZATION/COMPETENCE PROTEIN COMEC/REC2"/>
    <property type="match status" value="1"/>
</dbReference>
<keyword evidence="2" id="KW-1185">Reference proteome</keyword>
<gene>
    <name evidence="1" type="ORF">GCM10010995_27430</name>
</gene>
<protein>
    <recommendedName>
        <fullName evidence="3">Metallo-beta-lactamase domain-containing protein</fullName>
    </recommendedName>
</protein>
<comment type="caution">
    <text evidence="1">The sequence shown here is derived from an EMBL/GenBank/DDBJ whole genome shotgun (WGS) entry which is preliminary data.</text>
</comment>
<dbReference type="InterPro" id="IPR036866">
    <property type="entry name" value="RibonucZ/Hydroxyglut_hydro"/>
</dbReference>
<dbReference type="Gene3D" id="3.60.15.10">
    <property type="entry name" value="Ribonuclease Z/Hydroxyacylglutathione hydrolase-like"/>
    <property type="match status" value="1"/>
</dbReference>
<reference evidence="1" key="1">
    <citation type="journal article" date="2014" name="Int. J. Syst. Evol. Microbiol.">
        <title>Complete genome sequence of Corynebacterium casei LMG S-19264T (=DSM 44701T), isolated from a smear-ripened cheese.</title>
        <authorList>
            <consortium name="US DOE Joint Genome Institute (JGI-PGF)"/>
            <person name="Walter F."/>
            <person name="Albersmeier A."/>
            <person name="Kalinowski J."/>
            <person name="Ruckert C."/>
        </authorList>
    </citation>
    <scope>NUCLEOTIDE SEQUENCE</scope>
    <source>
        <strain evidence="1">CGMCC 1.15758</strain>
    </source>
</reference>
<dbReference type="InterPro" id="IPR052159">
    <property type="entry name" value="Competence_DNA_uptake"/>
</dbReference>